<dbReference type="Proteomes" id="UP000280228">
    <property type="component" value="Chromosome"/>
</dbReference>
<evidence type="ECO:0000313" key="1">
    <source>
        <dbReference type="EMBL" id="AZQ93544.1"/>
    </source>
</evidence>
<accession>A0A3S9QFS6</accession>
<evidence type="ECO:0000313" key="2">
    <source>
        <dbReference type="Proteomes" id="UP000280228"/>
    </source>
</evidence>
<name>A0A3S9QFS6_MORCA</name>
<gene>
    <name evidence="1" type="ORF">EJK53_0434</name>
</gene>
<reference evidence="1 2" key="1">
    <citation type="submission" date="2018-12" db="EMBL/GenBank/DDBJ databases">
        <title>Persistence of Moraxella catarrhalis in Chronic Obstructive Pulmonary Disease and Regulation of the Hag/MID Adhesin.</title>
        <authorList>
            <person name="Murphy T."/>
            <person name="Zhao X."/>
            <person name="Vyas G."/>
            <person name="Aluvathingal J."/>
            <person name="Nadendla S."/>
            <person name="Tallon L."/>
            <person name="Tettelin H."/>
        </authorList>
    </citation>
    <scope>NUCLEOTIDE SEQUENCE [LARGE SCALE GENOMIC DNA]</scope>
    <source>
        <strain evidence="1 2">46P58B1</strain>
    </source>
</reference>
<organism evidence="1 2">
    <name type="scientific">Moraxella catarrhalis</name>
    <name type="common">Branhamella catarrhalis</name>
    <dbReference type="NCBI Taxonomy" id="480"/>
    <lineage>
        <taxon>Bacteria</taxon>
        <taxon>Pseudomonadati</taxon>
        <taxon>Pseudomonadota</taxon>
        <taxon>Gammaproteobacteria</taxon>
        <taxon>Moraxellales</taxon>
        <taxon>Moraxellaceae</taxon>
        <taxon>Moraxella</taxon>
    </lineage>
</organism>
<dbReference type="AlphaFoldDB" id="A0A3S9QFS6"/>
<sequence>MLNLVQRKHHKIPKHFYQVFGIISSDIPNSISSLSLLC</sequence>
<protein>
    <submittedName>
        <fullName evidence="1">Uncharacterized protein</fullName>
    </submittedName>
</protein>
<proteinExistence type="predicted"/>
<dbReference type="EMBL" id="CP034662">
    <property type="protein sequence ID" value="AZQ93544.1"/>
    <property type="molecule type" value="Genomic_DNA"/>
</dbReference>